<comment type="caution">
    <text evidence="1">The sequence shown here is derived from an EMBL/GenBank/DDBJ whole genome shotgun (WGS) entry which is preliminary data.</text>
</comment>
<sequence length="63" mass="6664">MAVSDVVNLSGLLDEAKCFELVRRNHCGLITWRCHARAARLAGARTMIGDAAGGGVLAQARGR</sequence>
<name>A0A5M6IJM7_9PROT</name>
<dbReference type="RefSeq" id="WP_150045840.1">
    <property type="nucleotide sequence ID" value="NZ_OW485601.1"/>
</dbReference>
<keyword evidence="2" id="KW-1185">Reference proteome</keyword>
<evidence type="ECO:0000313" key="2">
    <source>
        <dbReference type="Proteomes" id="UP000325255"/>
    </source>
</evidence>
<evidence type="ECO:0000313" key="1">
    <source>
        <dbReference type="EMBL" id="KAA5607885.1"/>
    </source>
</evidence>
<dbReference type="EMBL" id="VWPK01000142">
    <property type="protein sequence ID" value="KAA5607885.1"/>
    <property type="molecule type" value="Genomic_DNA"/>
</dbReference>
<gene>
    <name evidence="1" type="ORF">F1189_31690</name>
</gene>
<proteinExistence type="predicted"/>
<reference evidence="1 2" key="1">
    <citation type="submission" date="2019-09" db="EMBL/GenBank/DDBJ databases">
        <title>Genome sequence of Rhodovastum atsumiense, a diverse member of the Acetobacteraceae family of non-sulfur purple photosynthetic bacteria.</title>
        <authorList>
            <person name="Meyer T."/>
            <person name="Kyndt J."/>
        </authorList>
    </citation>
    <scope>NUCLEOTIDE SEQUENCE [LARGE SCALE GENOMIC DNA]</scope>
    <source>
        <strain evidence="1 2">DSM 21279</strain>
    </source>
</reference>
<dbReference type="Proteomes" id="UP000325255">
    <property type="component" value="Unassembled WGS sequence"/>
</dbReference>
<protein>
    <submittedName>
        <fullName evidence="1">Uncharacterized protein</fullName>
    </submittedName>
</protein>
<organism evidence="1 2">
    <name type="scientific">Rhodovastum atsumiense</name>
    <dbReference type="NCBI Taxonomy" id="504468"/>
    <lineage>
        <taxon>Bacteria</taxon>
        <taxon>Pseudomonadati</taxon>
        <taxon>Pseudomonadota</taxon>
        <taxon>Alphaproteobacteria</taxon>
        <taxon>Acetobacterales</taxon>
        <taxon>Acetobacteraceae</taxon>
        <taxon>Rhodovastum</taxon>
    </lineage>
</organism>
<accession>A0A5M6IJM7</accession>
<dbReference type="AlphaFoldDB" id="A0A5M6IJM7"/>